<dbReference type="AlphaFoldDB" id="A0A7J9HGX4"/>
<sequence length="106" mass="12246">MRCRAKWLHPMRLKWCLLNRSQVGQILIIGRKLPLINLTQGSFTNKTPISRSFLTYSISLGGRRLQLLLLCLRQQFLLRMPLLLVTAIENLLHVVTPLLNLLLIAF</sequence>
<keyword evidence="3" id="KW-1185">Reference proteome</keyword>
<evidence type="ECO:0000313" key="3">
    <source>
        <dbReference type="Proteomes" id="UP000593560"/>
    </source>
</evidence>
<comment type="caution">
    <text evidence="2">The sequence shown here is derived from an EMBL/GenBank/DDBJ whole genome shotgun (WGS) entry which is preliminary data.</text>
</comment>
<accession>A0A7J9HGX4</accession>
<dbReference type="Proteomes" id="UP000593560">
    <property type="component" value="Unassembled WGS sequence"/>
</dbReference>
<proteinExistence type="predicted"/>
<reference evidence="2 3" key="1">
    <citation type="journal article" date="2019" name="Genome Biol. Evol.">
        <title>Insights into the evolution of the New World diploid cottons (Gossypium, subgenus Houzingenia) based on genome sequencing.</title>
        <authorList>
            <person name="Grover C.E."/>
            <person name="Arick M.A. 2nd"/>
            <person name="Thrash A."/>
            <person name="Conover J.L."/>
            <person name="Sanders W.S."/>
            <person name="Peterson D.G."/>
            <person name="Frelichowski J.E."/>
            <person name="Scheffler J.A."/>
            <person name="Scheffler B.E."/>
            <person name="Wendel J.F."/>
        </authorList>
    </citation>
    <scope>NUCLEOTIDE SEQUENCE [LARGE SCALE GENOMIC DNA]</scope>
    <source>
        <strain evidence="2">0</strain>
        <tissue evidence="2">Leaf</tissue>
    </source>
</reference>
<organism evidence="2 3">
    <name type="scientific">Gossypium harknessii</name>
    <dbReference type="NCBI Taxonomy" id="34285"/>
    <lineage>
        <taxon>Eukaryota</taxon>
        <taxon>Viridiplantae</taxon>
        <taxon>Streptophyta</taxon>
        <taxon>Embryophyta</taxon>
        <taxon>Tracheophyta</taxon>
        <taxon>Spermatophyta</taxon>
        <taxon>Magnoliopsida</taxon>
        <taxon>eudicotyledons</taxon>
        <taxon>Gunneridae</taxon>
        <taxon>Pentapetalae</taxon>
        <taxon>rosids</taxon>
        <taxon>malvids</taxon>
        <taxon>Malvales</taxon>
        <taxon>Malvaceae</taxon>
        <taxon>Malvoideae</taxon>
        <taxon>Gossypium</taxon>
    </lineage>
</organism>
<keyword evidence="1" id="KW-1133">Transmembrane helix</keyword>
<feature type="transmembrane region" description="Helical" evidence="1">
    <location>
        <begin position="82"/>
        <end position="105"/>
    </location>
</feature>
<evidence type="ECO:0000256" key="1">
    <source>
        <dbReference type="SAM" id="Phobius"/>
    </source>
</evidence>
<keyword evidence="1" id="KW-0472">Membrane</keyword>
<dbReference type="EMBL" id="JABFAD010000009">
    <property type="protein sequence ID" value="MBA0809089.1"/>
    <property type="molecule type" value="Genomic_DNA"/>
</dbReference>
<protein>
    <submittedName>
        <fullName evidence="2">Uncharacterized protein</fullName>
    </submittedName>
</protein>
<gene>
    <name evidence="2" type="ORF">Gohar_024770</name>
</gene>
<keyword evidence="1" id="KW-0812">Transmembrane</keyword>
<evidence type="ECO:0000313" key="2">
    <source>
        <dbReference type="EMBL" id="MBA0809089.1"/>
    </source>
</evidence>
<name>A0A7J9HGX4_9ROSI</name>